<sequence length="151" mass="16531">MRLTRYTDYAMRVLLYLGRDPGCLASIASMAEAYGISQNHLMKVVNDLVNAGYLESVRGRSGGVRLARKPEDINVGALIRHTEDGFDLVDCASCRIAPACGLTSVLDEALAAFLDILDRYSLAQVLARRGDFSYLLGSMIDTVEKQKRPTG</sequence>
<dbReference type="GO" id="GO:0003677">
    <property type="term" value="F:DNA binding"/>
    <property type="evidence" value="ECO:0007669"/>
    <property type="project" value="UniProtKB-KW"/>
</dbReference>
<dbReference type="Proteomes" id="UP000280708">
    <property type="component" value="Plasmid pF1"/>
</dbReference>
<dbReference type="PANTHER" id="PTHR33221">
    <property type="entry name" value="WINGED HELIX-TURN-HELIX TRANSCRIPTIONAL REGULATOR, RRF2 FAMILY"/>
    <property type="match status" value="1"/>
</dbReference>
<dbReference type="PROSITE" id="PS01332">
    <property type="entry name" value="HTH_RRF2_1"/>
    <property type="match status" value="1"/>
</dbReference>
<evidence type="ECO:0000256" key="1">
    <source>
        <dbReference type="ARBA" id="ARBA00023125"/>
    </source>
</evidence>
<dbReference type="AlphaFoldDB" id="A0A3G2URA3"/>
<proteinExistence type="predicted"/>
<keyword evidence="1" id="KW-0238">DNA-binding</keyword>
<name>A0A3G2URA3_SPHYA</name>
<evidence type="ECO:0000313" key="3">
    <source>
        <dbReference type="Proteomes" id="UP000280708"/>
    </source>
</evidence>
<dbReference type="InterPro" id="IPR036390">
    <property type="entry name" value="WH_DNA-bd_sf"/>
</dbReference>
<dbReference type="EMBL" id="CP033227">
    <property type="protein sequence ID" value="AYO75499.1"/>
    <property type="molecule type" value="Genomic_DNA"/>
</dbReference>
<dbReference type="PANTHER" id="PTHR33221:SF4">
    <property type="entry name" value="HTH-TYPE TRANSCRIPTIONAL REPRESSOR NSRR"/>
    <property type="match status" value="1"/>
</dbReference>
<dbReference type="Gene3D" id="1.10.10.10">
    <property type="entry name" value="Winged helix-like DNA-binding domain superfamily/Winged helix DNA-binding domain"/>
    <property type="match status" value="1"/>
</dbReference>
<dbReference type="RefSeq" id="WP_122129081.1">
    <property type="nucleotide sequence ID" value="NZ_CP033227.1"/>
</dbReference>
<dbReference type="SUPFAM" id="SSF46785">
    <property type="entry name" value="Winged helix' DNA-binding domain"/>
    <property type="match status" value="1"/>
</dbReference>
<reference evidence="2 3" key="1">
    <citation type="submission" date="2018-10" db="EMBL/GenBank/DDBJ databases">
        <title>Characterization and genome analysis of a novel bacterium Sphingobium yanoikuyae SJTF8 capable of degrading PAHs.</title>
        <authorList>
            <person name="Yin C."/>
            <person name="Xiong W."/>
            <person name="Liang R."/>
        </authorList>
    </citation>
    <scope>NUCLEOTIDE SEQUENCE [LARGE SCALE GENOMIC DNA]</scope>
    <source>
        <strain evidence="2 3">SJTF8</strain>
        <plasmid evidence="3">pf1</plasmid>
    </source>
</reference>
<protein>
    <submittedName>
        <fullName evidence="2">Rrf2 family transcriptional regulator</fullName>
    </submittedName>
</protein>
<keyword evidence="2" id="KW-0614">Plasmid</keyword>
<dbReference type="GO" id="GO:0005829">
    <property type="term" value="C:cytosol"/>
    <property type="evidence" value="ECO:0007669"/>
    <property type="project" value="TreeGrafter"/>
</dbReference>
<dbReference type="Pfam" id="PF02082">
    <property type="entry name" value="Rrf2"/>
    <property type="match status" value="1"/>
</dbReference>
<dbReference type="PROSITE" id="PS51197">
    <property type="entry name" value="HTH_RRF2_2"/>
    <property type="match status" value="1"/>
</dbReference>
<dbReference type="NCBIfam" id="TIGR00738">
    <property type="entry name" value="rrf2_super"/>
    <property type="match status" value="1"/>
</dbReference>
<dbReference type="InterPro" id="IPR036388">
    <property type="entry name" value="WH-like_DNA-bd_sf"/>
</dbReference>
<dbReference type="InterPro" id="IPR030489">
    <property type="entry name" value="TR_Rrf2-type_CS"/>
</dbReference>
<dbReference type="InterPro" id="IPR000944">
    <property type="entry name" value="Tscrpt_reg_Rrf2"/>
</dbReference>
<accession>A0A3G2URA3</accession>
<dbReference type="GO" id="GO:0003700">
    <property type="term" value="F:DNA-binding transcription factor activity"/>
    <property type="evidence" value="ECO:0007669"/>
    <property type="project" value="TreeGrafter"/>
</dbReference>
<organism evidence="2 3">
    <name type="scientific">Sphingobium yanoikuyae</name>
    <name type="common">Sphingomonas yanoikuyae</name>
    <dbReference type="NCBI Taxonomy" id="13690"/>
    <lineage>
        <taxon>Bacteria</taxon>
        <taxon>Pseudomonadati</taxon>
        <taxon>Pseudomonadota</taxon>
        <taxon>Alphaproteobacteria</taxon>
        <taxon>Sphingomonadales</taxon>
        <taxon>Sphingomonadaceae</taxon>
        <taxon>Sphingobium</taxon>
    </lineage>
</organism>
<evidence type="ECO:0000313" key="2">
    <source>
        <dbReference type="EMBL" id="AYO75499.1"/>
    </source>
</evidence>
<gene>
    <name evidence="2" type="ORF">EBF16_00345</name>
</gene>
<geneLocation type="plasmid" evidence="3">
    <name>pf1</name>
</geneLocation>